<dbReference type="Pfam" id="PF10824">
    <property type="entry name" value="T7SS_ESX_EspC"/>
    <property type="match status" value="1"/>
</dbReference>
<dbReference type="GO" id="GO:0009306">
    <property type="term" value="P:protein secretion"/>
    <property type="evidence" value="ECO:0007669"/>
    <property type="project" value="InterPro"/>
</dbReference>
<protein>
    <recommendedName>
        <fullName evidence="7">ESX-1 secretion-associated protein</fullName>
    </recommendedName>
</protein>
<evidence type="ECO:0000313" key="3">
    <source>
        <dbReference type="EMBL" id="TXI54570.1"/>
    </source>
</evidence>
<dbReference type="EMBL" id="MVHH01000006">
    <property type="protein sequence ID" value="ORA00343.1"/>
    <property type="molecule type" value="Genomic_DNA"/>
</dbReference>
<evidence type="ECO:0008006" key="7">
    <source>
        <dbReference type="Google" id="ProtNLM"/>
    </source>
</evidence>
<reference evidence="4" key="1">
    <citation type="submission" date="2015-04" db="EMBL/GenBank/DDBJ databases">
        <title>Genome sequence of Mycobacterium arupense GUC1.</title>
        <authorList>
            <person name="Greninger A.L."/>
            <person name="Cunningham G."/>
            <person name="Chiu C.Y."/>
            <person name="Miller S."/>
        </authorList>
    </citation>
    <scope>NUCLEOTIDE SEQUENCE [LARGE SCALE GENOMIC DNA]</scope>
    <source>
        <strain evidence="4">GUC1</strain>
    </source>
</reference>
<reference evidence="2 5" key="3">
    <citation type="submission" date="2016-12" db="EMBL/GenBank/DDBJ databases">
        <title>The new phylogeny of genus Mycobacterium.</title>
        <authorList>
            <person name="Tortoli E."/>
            <person name="Trovato A."/>
            <person name="Cirillo D.M."/>
        </authorList>
    </citation>
    <scope>NUCLEOTIDE SEQUENCE [LARGE SCALE GENOMIC DNA]</scope>
    <source>
        <strain evidence="2 5">DSM 44942</strain>
    </source>
</reference>
<dbReference type="Proteomes" id="UP000034416">
    <property type="component" value="Unassembled WGS sequence"/>
</dbReference>
<dbReference type="InterPro" id="IPR022536">
    <property type="entry name" value="EspC"/>
</dbReference>
<evidence type="ECO:0000313" key="6">
    <source>
        <dbReference type="Proteomes" id="UP000321797"/>
    </source>
</evidence>
<gene>
    <name evidence="2" type="ORF">BST15_05195</name>
    <name evidence="3" type="ORF">E6Q54_14125</name>
    <name evidence="1" type="ORF">WR43_18825</name>
</gene>
<dbReference type="Proteomes" id="UP000321797">
    <property type="component" value="Unassembled WGS sequence"/>
</dbReference>
<reference evidence="1" key="2">
    <citation type="submission" date="2015-04" db="EMBL/GenBank/DDBJ databases">
        <title>Genome sequence of Mycobacterium arupense strain GUC1.</title>
        <authorList>
            <person name="Greninger A.L."/>
            <person name="Cunningham G."/>
            <person name="Chiu C.Y."/>
            <person name="Miller S."/>
        </authorList>
    </citation>
    <scope>NUCLEOTIDE SEQUENCE</scope>
    <source>
        <strain evidence="1">GUC1</strain>
    </source>
</reference>
<evidence type="ECO:0000313" key="2">
    <source>
        <dbReference type="EMBL" id="ORA00343.1"/>
    </source>
</evidence>
<name>A0A0F5MRW6_9MYCO</name>
<dbReference type="RefSeq" id="WP_046191133.1">
    <property type="nucleotide sequence ID" value="NZ_JACKUJ010000043.1"/>
</dbReference>
<reference evidence="3 6" key="4">
    <citation type="submission" date="2018-09" db="EMBL/GenBank/DDBJ databases">
        <title>Metagenome Assembled Genomes from an Advanced Water Purification Facility.</title>
        <authorList>
            <person name="Stamps B.W."/>
            <person name="Spear J.R."/>
        </authorList>
    </citation>
    <scope>NUCLEOTIDE SEQUENCE [LARGE SCALE GENOMIC DNA]</scope>
    <source>
        <strain evidence="3">Bin_29_2</strain>
    </source>
</reference>
<comment type="caution">
    <text evidence="1">The sequence shown here is derived from an EMBL/GenBank/DDBJ whole genome shotgun (WGS) entry which is preliminary data.</text>
</comment>
<keyword evidence="5" id="KW-1185">Reference proteome</keyword>
<dbReference type="PATRIC" id="fig|342002.3.peg.2745"/>
<dbReference type="Proteomes" id="UP000192327">
    <property type="component" value="Unassembled WGS sequence"/>
</dbReference>
<dbReference type="EMBL" id="SSGD01000083">
    <property type="protein sequence ID" value="TXI54570.1"/>
    <property type="molecule type" value="Genomic_DNA"/>
</dbReference>
<evidence type="ECO:0000313" key="5">
    <source>
        <dbReference type="Proteomes" id="UP000192327"/>
    </source>
</evidence>
<dbReference type="EMBL" id="LASW01000129">
    <property type="protein sequence ID" value="KKB97500.1"/>
    <property type="molecule type" value="Genomic_DNA"/>
</dbReference>
<dbReference type="OrthoDB" id="4763847at2"/>
<dbReference type="AlphaFoldDB" id="A0A0F5MRW6"/>
<sequence length="100" mass="10630">MGRQQLHLDESALLAVADSYDATAAEIADACRIRLGALVFDGTVAGRDHVRSGEALRRALQAWGPELLRWSRAGTEVATALRIGLARYGQAVSAAAERLG</sequence>
<proteinExistence type="predicted"/>
<evidence type="ECO:0000313" key="4">
    <source>
        <dbReference type="Proteomes" id="UP000034416"/>
    </source>
</evidence>
<organism evidence="1 4">
    <name type="scientific">Mycolicibacter arupensis</name>
    <dbReference type="NCBI Taxonomy" id="342002"/>
    <lineage>
        <taxon>Bacteria</taxon>
        <taxon>Bacillati</taxon>
        <taxon>Actinomycetota</taxon>
        <taxon>Actinomycetes</taxon>
        <taxon>Mycobacteriales</taxon>
        <taxon>Mycobacteriaceae</taxon>
        <taxon>Mycolicibacter</taxon>
    </lineage>
</organism>
<dbReference type="STRING" id="342002.BST15_05195"/>
<accession>A0A0F5MRW6</accession>
<evidence type="ECO:0000313" key="1">
    <source>
        <dbReference type="EMBL" id="KKB97500.1"/>
    </source>
</evidence>